<evidence type="ECO:0008006" key="6">
    <source>
        <dbReference type="Google" id="ProtNLM"/>
    </source>
</evidence>
<accession>A0AAD9N2U6</accession>
<evidence type="ECO:0000313" key="5">
    <source>
        <dbReference type="Proteomes" id="UP001208570"/>
    </source>
</evidence>
<gene>
    <name evidence="4" type="ORF">LSH36_313g03022</name>
</gene>
<dbReference type="Pfam" id="PF13414">
    <property type="entry name" value="TPR_11"/>
    <property type="match status" value="1"/>
</dbReference>
<feature type="chain" id="PRO_5042166134" description="Tetratricopeptide repeat protein 13" evidence="3">
    <location>
        <begin position="24"/>
        <end position="930"/>
    </location>
</feature>
<evidence type="ECO:0000313" key="4">
    <source>
        <dbReference type="EMBL" id="KAK2152966.1"/>
    </source>
</evidence>
<dbReference type="PROSITE" id="PS50005">
    <property type="entry name" value="TPR"/>
    <property type="match status" value="3"/>
</dbReference>
<keyword evidence="1" id="KW-0802">TPR repeat</keyword>
<reference evidence="4" key="1">
    <citation type="journal article" date="2023" name="Mol. Biol. Evol.">
        <title>Third-Generation Sequencing Reveals the Adaptive Role of the Epigenome in Three Deep-Sea Polychaetes.</title>
        <authorList>
            <person name="Perez M."/>
            <person name="Aroh O."/>
            <person name="Sun Y."/>
            <person name="Lan Y."/>
            <person name="Juniper S.K."/>
            <person name="Young C.R."/>
            <person name="Angers B."/>
            <person name="Qian P.Y."/>
        </authorList>
    </citation>
    <scope>NUCLEOTIDE SEQUENCE</scope>
    <source>
        <strain evidence="4">P08H-3</strain>
    </source>
</reference>
<sequence>MEAVVIFVYTVNVLFLLSFTVRCDTTVQYCSYINIHVVKEDGQPQILTIADPDSDISCGCQQPQVGQPSNTDSQSCYSQTSNKTPRPSLPANDENSPNTRKLFQPTGPDGLPYPAHRIPMPPFEHGARYWGLAPTVSILIEDVMSKICGDEKEQPVICDIFRRVSVNCPPDSNDNKDYIEQCTSYIVENDLLPVPTGDNSADNRIAYGHVLIGAGLVDEAVEYFTSLTREYPNLASAYHGRGMAYIKKGFVIRLAERALADFLKAAELEPLNPEHYQCMAELYIPLGKYREALDSVKRAASLTEEPTSRILFLKATLELTAENFKLAEVEYRESLRRSREPQTKYLYYNLAVTLYYRGKLRNSIETYKELIKMEPDHTEAHCGLAHAYSKLGDFINAKKVFNKTLQLNNEHLLSRQLKGLYHYNEGCLQDALSEFQVCLQMEPQNYICQYMESLSLTSTGQFYKAVKGYTKVIVQRKPAIKMSPEFIKSHYLREYGRFLHHNLDEILLDIDFDGQLQNEFKNKWIKLEPFGFKTPYTEQPGISPSISDVCPTGFSELPIEVREVICFARAIGSLMSSSTDGQGRNGRQELAVGLASMHIAQSMRAVSAITNLSDFVFLVLDRTVTWQQVFDIAVKYIRLVNPDEPMFWLNKMDEKDINIGYTHDMYIIKGHTINVKMMHYFDLVYRLIRTMISVHCGEGEMYPEEIMHELASAETFEELIDIFHKDIFRDQGFVMSTQLSSMKNPNGPKHEGVMLSIASDRSGKMTLSVNLPFNKEKATAVYQEMDYVFFELYHEIKKFGGKTTEDPDHIINLILSLVYYFLNLSPISHGSSAVAWSVAVGLIMSVGRDVTGRIGPGKLLEIEAALTGGPDVFSAVTKTWMKIKRMKDNPLLRIHHVSKMLPTLRDVLEALTHVQSDCYEVFAISKNIIV</sequence>
<comment type="caution">
    <text evidence="4">The sequence shown here is derived from an EMBL/GenBank/DDBJ whole genome shotgun (WGS) entry which is preliminary data.</text>
</comment>
<dbReference type="SUPFAM" id="SSF48452">
    <property type="entry name" value="TPR-like"/>
    <property type="match status" value="2"/>
</dbReference>
<dbReference type="AlphaFoldDB" id="A0AAD9N2U6"/>
<dbReference type="PANTHER" id="PTHR44523:SF1">
    <property type="entry name" value="TETRATRICOPEPTIDE REPEAT PROTEIN 13"/>
    <property type="match status" value="1"/>
</dbReference>
<evidence type="ECO:0000256" key="2">
    <source>
        <dbReference type="SAM" id="MobiDB-lite"/>
    </source>
</evidence>
<evidence type="ECO:0000256" key="1">
    <source>
        <dbReference type="PROSITE-ProRule" id="PRU00339"/>
    </source>
</evidence>
<dbReference type="PANTHER" id="PTHR44523">
    <property type="entry name" value="TETRATRICOPEPTIDE REPEAT PROTEIN 13"/>
    <property type="match status" value="1"/>
</dbReference>
<dbReference type="Proteomes" id="UP001208570">
    <property type="component" value="Unassembled WGS sequence"/>
</dbReference>
<feature type="repeat" description="TPR" evidence="1">
    <location>
        <begin position="378"/>
        <end position="411"/>
    </location>
</feature>
<feature type="signal peptide" evidence="3">
    <location>
        <begin position="1"/>
        <end position="23"/>
    </location>
</feature>
<dbReference type="EMBL" id="JAODUP010000313">
    <property type="protein sequence ID" value="KAK2152966.1"/>
    <property type="molecule type" value="Genomic_DNA"/>
</dbReference>
<dbReference type="InterPro" id="IPR011990">
    <property type="entry name" value="TPR-like_helical_dom_sf"/>
</dbReference>
<dbReference type="SMART" id="SM00028">
    <property type="entry name" value="TPR"/>
    <property type="match status" value="6"/>
</dbReference>
<evidence type="ECO:0000256" key="3">
    <source>
        <dbReference type="SAM" id="SignalP"/>
    </source>
</evidence>
<feature type="repeat" description="TPR" evidence="1">
    <location>
        <begin position="344"/>
        <end position="377"/>
    </location>
</feature>
<dbReference type="Gene3D" id="1.25.40.10">
    <property type="entry name" value="Tetratricopeptide repeat domain"/>
    <property type="match status" value="2"/>
</dbReference>
<proteinExistence type="predicted"/>
<feature type="region of interest" description="Disordered" evidence="2">
    <location>
        <begin position="60"/>
        <end position="111"/>
    </location>
</feature>
<dbReference type="Pfam" id="PF13431">
    <property type="entry name" value="TPR_17"/>
    <property type="match status" value="1"/>
</dbReference>
<feature type="compositionally biased region" description="Polar residues" evidence="2">
    <location>
        <begin position="60"/>
        <end position="85"/>
    </location>
</feature>
<dbReference type="InterPro" id="IPR019734">
    <property type="entry name" value="TPR_rpt"/>
</dbReference>
<protein>
    <recommendedName>
        <fullName evidence="6">Tetratricopeptide repeat protein 13</fullName>
    </recommendedName>
</protein>
<keyword evidence="3" id="KW-0732">Signal</keyword>
<keyword evidence="5" id="KW-1185">Reference proteome</keyword>
<feature type="repeat" description="TPR" evidence="1">
    <location>
        <begin position="273"/>
        <end position="306"/>
    </location>
</feature>
<organism evidence="4 5">
    <name type="scientific">Paralvinella palmiformis</name>
    <dbReference type="NCBI Taxonomy" id="53620"/>
    <lineage>
        <taxon>Eukaryota</taxon>
        <taxon>Metazoa</taxon>
        <taxon>Spiralia</taxon>
        <taxon>Lophotrochozoa</taxon>
        <taxon>Annelida</taxon>
        <taxon>Polychaeta</taxon>
        <taxon>Sedentaria</taxon>
        <taxon>Canalipalpata</taxon>
        <taxon>Terebellida</taxon>
        <taxon>Terebelliformia</taxon>
        <taxon>Alvinellidae</taxon>
        <taxon>Paralvinella</taxon>
    </lineage>
</organism>
<name>A0AAD9N2U6_9ANNE</name>